<dbReference type="PRINTS" id="PR01035">
    <property type="entry name" value="TCRTETA"/>
</dbReference>
<feature type="transmembrane region" description="Helical" evidence="6">
    <location>
        <begin position="49"/>
        <end position="69"/>
    </location>
</feature>
<evidence type="ECO:0000256" key="6">
    <source>
        <dbReference type="SAM" id="Phobius"/>
    </source>
</evidence>
<evidence type="ECO:0000256" key="2">
    <source>
        <dbReference type="ARBA" id="ARBA00022692"/>
    </source>
</evidence>
<evidence type="ECO:0000259" key="7">
    <source>
        <dbReference type="PROSITE" id="PS50850"/>
    </source>
</evidence>
<feature type="transmembrane region" description="Helical" evidence="6">
    <location>
        <begin position="219"/>
        <end position="236"/>
    </location>
</feature>
<keyword evidence="2 6" id="KW-0812">Transmembrane</keyword>
<feature type="transmembrane region" description="Helical" evidence="6">
    <location>
        <begin position="412"/>
        <end position="434"/>
    </location>
</feature>
<feature type="transmembrane region" description="Helical" evidence="6">
    <location>
        <begin position="516"/>
        <end position="536"/>
    </location>
</feature>
<feature type="transmembrane region" description="Helical" evidence="6">
    <location>
        <begin position="116"/>
        <end position="133"/>
    </location>
</feature>
<dbReference type="Pfam" id="PF07690">
    <property type="entry name" value="MFS_1"/>
    <property type="match status" value="1"/>
</dbReference>
<dbReference type="InterPro" id="IPR011701">
    <property type="entry name" value="MFS"/>
</dbReference>
<feature type="transmembrane region" description="Helical" evidence="6">
    <location>
        <begin position="441"/>
        <end position="462"/>
    </location>
</feature>
<dbReference type="InterPro" id="IPR051068">
    <property type="entry name" value="MFS_Domain-Containing_Protein"/>
</dbReference>
<dbReference type="PANTHER" id="PTHR23510">
    <property type="entry name" value="INNER MEMBRANE TRANSPORT PROTEIN YAJR"/>
    <property type="match status" value="1"/>
</dbReference>
<comment type="caution">
    <text evidence="8">The sequence shown here is derived from an EMBL/GenBank/DDBJ whole genome shotgun (WGS) entry which is preliminary data.</text>
</comment>
<evidence type="ECO:0000256" key="1">
    <source>
        <dbReference type="ARBA" id="ARBA00004141"/>
    </source>
</evidence>
<dbReference type="Proteomes" id="UP000695562">
    <property type="component" value="Unassembled WGS sequence"/>
</dbReference>
<feature type="transmembrane region" description="Helical" evidence="6">
    <location>
        <begin position="474"/>
        <end position="496"/>
    </location>
</feature>
<comment type="subcellular location">
    <subcellularLocation>
        <location evidence="1">Membrane</location>
        <topology evidence="1">Multi-pass membrane protein</topology>
    </subcellularLocation>
</comment>
<keyword evidence="4 6" id="KW-0472">Membrane</keyword>
<dbReference type="InterPro" id="IPR020846">
    <property type="entry name" value="MFS_dom"/>
</dbReference>
<feature type="transmembrane region" description="Helical" evidence="6">
    <location>
        <begin position="178"/>
        <end position="199"/>
    </location>
</feature>
<feature type="transmembrane region" description="Helical" evidence="6">
    <location>
        <begin position="542"/>
        <end position="563"/>
    </location>
</feature>
<evidence type="ECO:0000256" key="4">
    <source>
        <dbReference type="ARBA" id="ARBA00023136"/>
    </source>
</evidence>
<dbReference type="PANTHER" id="PTHR23510:SF16">
    <property type="entry name" value="MAJOR FACILITATOR SUPERFAMILY (MFS) PROFILE DOMAIN-CONTAINING PROTEIN"/>
    <property type="match status" value="1"/>
</dbReference>
<evidence type="ECO:0000256" key="5">
    <source>
        <dbReference type="SAM" id="MobiDB-lite"/>
    </source>
</evidence>
<feature type="transmembrane region" description="Helical" evidence="6">
    <location>
        <begin position="139"/>
        <end position="157"/>
    </location>
</feature>
<reference evidence="8" key="1">
    <citation type="submission" date="2020-01" db="EMBL/GenBank/DDBJ databases">
        <title>Development of genomics and gene disruption for Polysphondylium violaceum indicates a role for the polyketide synthase stlB in stalk morphogenesis.</title>
        <authorList>
            <person name="Narita B."/>
            <person name="Kawabe Y."/>
            <person name="Kin K."/>
            <person name="Saito T."/>
            <person name="Gibbs R."/>
            <person name="Kuspa A."/>
            <person name="Muzny D."/>
            <person name="Queller D."/>
            <person name="Richards S."/>
            <person name="Strassman J."/>
            <person name="Sucgang R."/>
            <person name="Worley K."/>
            <person name="Schaap P."/>
        </authorList>
    </citation>
    <scope>NUCLEOTIDE SEQUENCE</scope>
    <source>
        <strain evidence="8">QSvi11</strain>
    </source>
</reference>
<dbReference type="OrthoDB" id="370281at2759"/>
<sequence length="584" mass="64549">MDETSNNNNNHNSGYSYREKSVQIIENNSNINNNNNEQEEIEKPKRIHIISLISVMAIGFIANVEYGIVMPSIWNYLQSVGGTNHDLGMALAGFSLAQVCFLPLIGLWADKRTMRESFCASLVIGIIGNIMYAMSVHPLMIIAGRFIAGVGSSNMALTNSYIASVSTKEQRTKYMAKVNGINAFGLVAGPAFNLAINLLNKSFWIGSVHFIFDPLRSPGWLLAILLLCCLLSFVLFKEPKEYNKQLEEEEQKEKQVTPGNEDRQPLLNNNNNNSTNNSTSGYKKSVSKYGSISAYDVEGQLIKRSPSQRDIINSNYLSATIISPHSSFSHFSSKKFSEHGTGHASLLINSGGAVVYSEEKESFWSNLKKILNSSLITCFVINFVQNFVFGALETLITPITQEQYNFGTLQNSLMYSIVSVEIIIFIFATVIASGKGIQDKFIVFFGQLFLGGGLIILLIFFGGQASEKVALWKFALGVAITTVGIPTQNTSVYSLYSKLLNRVFGDNADQGFQTGFMMLMGSAARILGPLWAGYGLELSSRFPLFIVFISLWVFDIFITLLFFKKLTFITDPTKPSTTSFAGGH</sequence>
<name>A0A8J4PYS2_9MYCE</name>
<evidence type="ECO:0000313" key="8">
    <source>
        <dbReference type="EMBL" id="KAF2077643.1"/>
    </source>
</evidence>
<keyword evidence="3 6" id="KW-1133">Transmembrane helix</keyword>
<dbReference type="GO" id="GO:0016020">
    <property type="term" value="C:membrane"/>
    <property type="evidence" value="ECO:0007669"/>
    <property type="project" value="UniProtKB-SubCell"/>
</dbReference>
<dbReference type="InterPro" id="IPR001958">
    <property type="entry name" value="Tet-R_TetA/multi-R_MdtG-like"/>
</dbReference>
<organism evidence="8 9">
    <name type="scientific">Polysphondylium violaceum</name>
    <dbReference type="NCBI Taxonomy" id="133409"/>
    <lineage>
        <taxon>Eukaryota</taxon>
        <taxon>Amoebozoa</taxon>
        <taxon>Evosea</taxon>
        <taxon>Eumycetozoa</taxon>
        <taxon>Dictyostelia</taxon>
        <taxon>Dictyosteliales</taxon>
        <taxon>Dictyosteliaceae</taxon>
        <taxon>Polysphondylium</taxon>
    </lineage>
</organism>
<feature type="region of interest" description="Disordered" evidence="5">
    <location>
        <begin position="246"/>
        <end position="283"/>
    </location>
</feature>
<feature type="transmembrane region" description="Helical" evidence="6">
    <location>
        <begin position="89"/>
        <end position="109"/>
    </location>
</feature>
<dbReference type="InterPro" id="IPR036259">
    <property type="entry name" value="MFS_trans_sf"/>
</dbReference>
<feature type="compositionally biased region" description="Low complexity" evidence="5">
    <location>
        <begin position="268"/>
        <end position="283"/>
    </location>
</feature>
<feature type="domain" description="Major facilitator superfamily (MFS) profile" evidence="7">
    <location>
        <begin position="51"/>
        <end position="567"/>
    </location>
</feature>
<dbReference type="GO" id="GO:0022857">
    <property type="term" value="F:transmembrane transporter activity"/>
    <property type="evidence" value="ECO:0007669"/>
    <property type="project" value="InterPro"/>
</dbReference>
<keyword evidence="9" id="KW-1185">Reference proteome</keyword>
<feature type="transmembrane region" description="Helical" evidence="6">
    <location>
        <begin position="370"/>
        <end position="392"/>
    </location>
</feature>
<dbReference type="EMBL" id="AJWJ01000023">
    <property type="protein sequence ID" value="KAF2077643.1"/>
    <property type="molecule type" value="Genomic_DNA"/>
</dbReference>
<proteinExistence type="predicted"/>
<evidence type="ECO:0000313" key="9">
    <source>
        <dbReference type="Proteomes" id="UP000695562"/>
    </source>
</evidence>
<feature type="compositionally biased region" description="Basic and acidic residues" evidence="5">
    <location>
        <begin position="246"/>
        <end position="264"/>
    </location>
</feature>
<dbReference type="SUPFAM" id="SSF103473">
    <property type="entry name" value="MFS general substrate transporter"/>
    <property type="match status" value="1"/>
</dbReference>
<accession>A0A8J4PYS2</accession>
<dbReference type="Gene3D" id="1.20.1250.20">
    <property type="entry name" value="MFS general substrate transporter like domains"/>
    <property type="match status" value="2"/>
</dbReference>
<dbReference type="AlphaFoldDB" id="A0A8J4PYS2"/>
<dbReference type="PROSITE" id="PS50850">
    <property type="entry name" value="MFS"/>
    <property type="match status" value="1"/>
</dbReference>
<gene>
    <name evidence="8" type="ORF">CYY_001030</name>
</gene>
<protein>
    <recommendedName>
        <fullName evidence="7">Major facilitator superfamily (MFS) profile domain-containing protein</fullName>
    </recommendedName>
</protein>
<evidence type="ECO:0000256" key="3">
    <source>
        <dbReference type="ARBA" id="ARBA00022989"/>
    </source>
</evidence>